<dbReference type="EnsemblPlants" id="Kaladp0016s0390.2.v1.1">
    <property type="protein sequence ID" value="Kaladp0016s0390.2.v1.1.CDS.1"/>
    <property type="gene ID" value="Kaladp0016s0390.v1.1"/>
</dbReference>
<accession>A0A7N0T1A8</accession>
<protein>
    <submittedName>
        <fullName evidence="2">Uncharacterized protein</fullName>
    </submittedName>
</protein>
<dbReference type="EnsemblPlants" id="Kaladp0016s0390.1.v1.1">
    <property type="protein sequence ID" value="Kaladp0016s0390.1.v1.1.CDS.1"/>
    <property type="gene ID" value="Kaladp0016s0390.v1.1"/>
</dbReference>
<organism evidence="2 3">
    <name type="scientific">Kalanchoe fedtschenkoi</name>
    <name type="common">Lavender scallops</name>
    <name type="synonym">South American air plant</name>
    <dbReference type="NCBI Taxonomy" id="63787"/>
    <lineage>
        <taxon>Eukaryota</taxon>
        <taxon>Viridiplantae</taxon>
        <taxon>Streptophyta</taxon>
        <taxon>Embryophyta</taxon>
        <taxon>Tracheophyta</taxon>
        <taxon>Spermatophyta</taxon>
        <taxon>Magnoliopsida</taxon>
        <taxon>eudicotyledons</taxon>
        <taxon>Gunneridae</taxon>
        <taxon>Pentapetalae</taxon>
        <taxon>Saxifragales</taxon>
        <taxon>Crassulaceae</taxon>
        <taxon>Kalanchoe</taxon>
    </lineage>
</organism>
<keyword evidence="3" id="KW-1185">Reference proteome</keyword>
<reference evidence="2" key="1">
    <citation type="submission" date="2021-01" db="UniProtKB">
        <authorList>
            <consortium name="EnsemblPlants"/>
        </authorList>
    </citation>
    <scope>IDENTIFICATION</scope>
</reference>
<feature type="region of interest" description="Disordered" evidence="1">
    <location>
        <begin position="1"/>
        <end position="43"/>
    </location>
</feature>
<dbReference type="Proteomes" id="UP000594263">
    <property type="component" value="Unplaced"/>
</dbReference>
<evidence type="ECO:0000256" key="1">
    <source>
        <dbReference type="SAM" id="MobiDB-lite"/>
    </source>
</evidence>
<evidence type="ECO:0000313" key="2">
    <source>
        <dbReference type="EnsemblPlants" id="Kaladp0016s0390.2.v1.1.CDS.1"/>
    </source>
</evidence>
<sequence length="65" mass="7334">MLYGLGASLLNHPEPRAPARGMKPSQSQLNHQRQSATRDARLQSSKQKQLLLTFVNSCRVFLEDI</sequence>
<dbReference type="Gramene" id="Kaladp0016s0390.1.v1.1">
    <property type="protein sequence ID" value="Kaladp0016s0390.1.v1.1.CDS.1"/>
    <property type="gene ID" value="Kaladp0016s0390.v1.1"/>
</dbReference>
<dbReference type="AlphaFoldDB" id="A0A7N0T1A8"/>
<name>A0A7N0T1A8_KALFE</name>
<feature type="compositionally biased region" description="Polar residues" evidence="1">
    <location>
        <begin position="24"/>
        <end position="35"/>
    </location>
</feature>
<proteinExistence type="predicted"/>
<evidence type="ECO:0000313" key="3">
    <source>
        <dbReference type="Proteomes" id="UP000594263"/>
    </source>
</evidence>
<dbReference type="Gramene" id="Kaladp0016s0390.2.v1.1">
    <property type="protein sequence ID" value="Kaladp0016s0390.2.v1.1.CDS.1"/>
    <property type="gene ID" value="Kaladp0016s0390.v1.1"/>
</dbReference>